<name>A0A816NQR2_9BILA</name>
<evidence type="ECO:0000313" key="2">
    <source>
        <dbReference type="Proteomes" id="UP000663887"/>
    </source>
</evidence>
<sequence length="108" mass="12157">MQDILDLVEISDEKGVKLPKFVADSYDALPPTSGFGIIGDTIMSLMDEVSKLREEIKTLRDMRLSENSSMEDNVSIKETLLEIQLELTAMRKSTSNVSRSKKEETCEL</sequence>
<dbReference type="Proteomes" id="UP000663887">
    <property type="component" value="Unassembled WGS sequence"/>
</dbReference>
<proteinExistence type="predicted"/>
<gene>
    <name evidence="1" type="ORF">XDN619_LOCUS6263</name>
</gene>
<accession>A0A816NQR2</accession>
<dbReference type="AlphaFoldDB" id="A0A816NQR2"/>
<protein>
    <submittedName>
        <fullName evidence="1">Uncharacterized protein</fullName>
    </submittedName>
</protein>
<comment type="caution">
    <text evidence="1">The sequence shown here is derived from an EMBL/GenBank/DDBJ whole genome shotgun (WGS) entry which is preliminary data.</text>
</comment>
<evidence type="ECO:0000313" key="1">
    <source>
        <dbReference type="EMBL" id="CAF2038490.1"/>
    </source>
</evidence>
<reference evidence="1" key="1">
    <citation type="submission" date="2021-02" db="EMBL/GenBank/DDBJ databases">
        <authorList>
            <person name="Nowell W R."/>
        </authorList>
    </citation>
    <scope>NUCLEOTIDE SEQUENCE</scope>
</reference>
<dbReference type="EMBL" id="CAJNRG010001755">
    <property type="protein sequence ID" value="CAF2038490.1"/>
    <property type="molecule type" value="Genomic_DNA"/>
</dbReference>
<organism evidence="1 2">
    <name type="scientific">Rotaria magnacalcarata</name>
    <dbReference type="NCBI Taxonomy" id="392030"/>
    <lineage>
        <taxon>Eukaryota</taxon>
        <taxon>Metazoa</taxon>
        <taxon>Spiralia</taxon>
        <taxon>Gnathifera</taxon>
        <taxon>Rotifera</taxon>
        <taxon>Eurotatoria</taxon>
        <taxon>Bdelloidea</taxon>
        <taxon>Philodinida</taxon>
        <taxon>Philodinidae</taxon>
        <taxon>Rotaria</taxon>
    </lineage>
</organism>